<sequence length="211" mass="23612">MTSWKLGAVMKSARAGVAADTSPYSSIMGSPAGSVGGATGAALRCPRPLPQAGTDQSEMHQLKTFLHNKFKIKDLGKLHYFLGLEVLYMADGVIISQMKFVLELLKEYDCLEYSTLTSPLDPNVKLRAKRDVPLTYPTYYRKLVGKLNFLTNTRLDIAFSVQHLSQFMQDPREPHLKAAFHMLRYLKTDPTLGVFLPSDTDWSIKAYCDSD</sequence>
<dbReference type="InterPro" id="IPR043502">
    <property type="entry name" value="DNA/RNA_pol_sf"/>
</dbReference>
<proteinExistence type="predicted"/>
<dbReference type="PaxDb" id="4097-A0A1S3ZN39"/>
<dbReference type="AlphaFoldDB" id="A0A1S3ZN39"/>
<organism evidence="2">
    <name type="scientific">Nicotiana tabacum</name>
    <name type="common">Common tobacco</name>
    <dbReference type="NCBI Taxonomy" id="4097"/>
    <lineage>
        <taxon>Eukaryota</taxon>
        <taxon>Viridiplantae</taxon>
        <taxon>Streptophyta</taxon>
        <taxon>Embryophyta</taxon>
        <taxon>Tracheophyta</taxon>
        <taxon>Spermatophyta</taxon>
        <taxon>Magnoliopsida</taxon>
        <taxon>eudicotyledons</taxon>
        <taxon>Gunneridae</taxon>
        <taxon>Pentapetalae</taxon>
        <taxon>asterids</taxon>
        <taxon>lamiids</taxon>
        <taxon>Solanales</taxon>
        <taxon>Solanaceae</taxon>
        <taxon>Nicotianoideae</taxon>
        <taxon>Nicotianeae</taxon>
        <taxon>Nicotiana</taxon>
    </lineage>
</organism>
<evidence type="ECO:0000259" key="1">
    <source>
        <dbReference type="Pfam" id="PF07727"/>
    </source>
</evidence>
<dbReference type="OrthoDB" id="1688190at2759"/>
<name>A0A1S3ZN39_TOBAC</name>
<dbReference type="RefSeq" id="XP_016465950.1">
    <property type="nucleotide sequence ID" value="XM_016610464.1"/>
</dbReference>
<feature type="domain" description="Reverse transcriptase Ty1/copia-type" evidence="1">
    <location>
        <begin position="53"/>
        <end position="120"/>
    </location>
</feature>
<evidence type="ECO:0000313" key="2">
    <source>
        <dbReference type="RefSeq" id="XP_016465950.1"/>
    </source>
</evidence>
<dbReference type="Pfam" id="PF07727">
    <property type="entry name" value="RVT_2"/>
    <property type="match status" value="1"/>
</dbReference>
<dbReference type="OMA" id="YMHEPRE"/>
<gene>
    <name evidence="2" type="primary">LOC107788755</name>
</gene>
<dbReference type="PANTHER" id="PTHR11439:SF447">
    <property type="entry name" value="REVERSE TRANSCRIPTASE TY1_COPIA-TYPE DOMAIN-CONTAINING PROTEIN"/>
    <property type="match status" value="1"/>
</dbReference>
<dbReference type="InterPro" id="IPR013103">
    <property type="entry name" value="RVT_2"/>
</dbReference>
<dbReference type="KEGG" id="nta:107788755"/>
<dbReference type="SUPFAM" id="SSF56672">
    <property type="entry name" value="DNA/RNA polymerases"/>
    <property type="match status" value="1"/>
</dbReference>
<dbReference type="STRING" id="4097.A0A1S3ZN39"/>
<protein>
    <submittedName>
        <fullName evidence="2">Uncharacterized mitochondrial protein AtMg00810-like</fullName>
    </submittedName>
</protein>
<accession>A0A1S3ZN39</accession>
<dbReference type="PANTHER" id="PTHR11439">
    <property type="entry name" value="GAG-POL-RELATED RETROTRANSPOSON"/>
    <property type="match status" value="1"/>
</dbReference>
<reference evidence="2" key="1">
    <citation type="submission" date="2025-08" db="UniProtKB">
        <authorList>
            <consortium name="RefSeq"/>
        </authorList>
    </citation>
    <scope>IDENTIFICATION</scope>
</reference>